<evidence type="ECO:0000259" key="4">
    <source>
        <dbReference type="Pfam" id="PF05726"/>
    </source>
</evidence>
<dbReference type="SUPFAM" id="SSF51182">
    <property type="entry name" value="RmlC-like cupins"/>
    <property type="match status" value="1"/>
</dbReference>
<gene>
    <name evidence="5" type="ORF">NX782_13995</name>
</gene>
<organism evidence="5 6">
    <name type="scientific">Massilia norwichensis</name>
    <dbReference type="NCBI Taxonomy" id="1442366"/>
    <lineage>
        <taxon>Bacteria</taxon>
        <taxon>Pseudomonadati</taxon>
        <taxon>Pseudomonadota</taxon>
        <taxon>Betaproteobacteria</taxon>
        <taxon>Burkholderiales</taxon>
        <taxon>Oxalobacteraceae</taxon>
        <taxon>Telluria group</taxon>
        <taxon>Massilia</taxon>
    </lineage>
</organism>
<dbReference type="RefSeq" id="WP_258846084.1">
    <property type="nucleotide sequence ID" value="NZ_JANUGX010000015.1"/>
</dbReference>
<dbReference type="CDD" id="cd02247">
    <property type="entry name" value="cupin_pirin_C"/>
    <property type="match status" value="1"/>
</dbReference>
<comment type="similarity">
    <text evidence="1 2">Belongs to the pirin family.</text>
</comment>
<dbReference type="Proteomes" id="UP001205560">
    <property type="component" value="Unassembled WGS sequence"/>
</dbReference>
<evidence type="ECO:0000256" key="2">
    <source>
        <dbReference type="RuleBase" id="RU003457"/>
    </source>
</evidence>
<feature type="domain" description="Pirin C-terminal" evidence="4">
    <location>
        <begin position="191"/>
        <end position="292"/>
    </location>
</feature>
<dbReference type="InterPro" id="IPR003829">
    <property type="entry name" value="Pirin_N_dom"/>
</dbReference>
<dbReference type="InterPro" id="IPR011051">
    <property type="entry name" value="RmlC_Cupin_sf"/>
</dbReference>
<dbReference type="Pfam" id="PF02678">
    <property type="entry name" value="Pirin"/>
    <property type="match status" value="1"/>
</dbReference>
<keyword evidence="6" id="KW-1185">Reference proteome</keyword>
<sequence length="315" mass="34372">MERDQQSGYDAHDEQSMLETIVVPRTHDLGGGFEVRRALPHVNRRMVGPFVFLDQMGPHVFNAGTGIDVRPHPHIGLSTVTYLLEGEISHRDSLGTVQDIRPGAVNWMTAGKGIVHSERTGPLVRANGSTLHGLQCWVALPKAKEEKDPSFTHIEAERLPVLEGEGATARIVAGEFFGKRAPVPVESPMFYVDLALQPGARLPMPAEYGEQAIYVVEGTLDLGRDGRFGPGQLLVLKPGAAVTLAAANGQGARVMLLGGEPMDGPRYLTWNFVSSSADRIEQAKEDWRAMRFPSVPGETEFIPLPDTLGRPVRYP</sequence>
<proteinExistence type="inferred from homology"/>
<dbReference type="EMBL" id="JANUGX010000015">
    <property type="protein sequence ID" value="MCS0590304.1"/>
    <property type="molecule type" value="Genomic_DNA"/>
</dbReference>
<protein>
    <submittedName>
        <fullName evidence="5">Pirin family protein</fullName>
    </submittedName>
</protein>
<dbReference type="PANTHER" id="PTHR13903">
    <property type="entry name" value="PIRIN-RELATED"/>
    <property type="match status" value="1"/>
</dbReference>
<name>A0ABT2A810_9BURK</name>
<dbReference type="PIRSF" id="PIRSF006232">
    <property type="entry name" value="Pirin"/>
    <property type="match status" value="1"/>
</dbReference>
<evidence type="ECO:0000259" key="3">
    <source>
        <dbReference type="Pfam" id="PF02678"/>
    </source>
</evidence>
<feature type="domain" description="Pirin N-terminal" evidence="3">
    <location>
        <begin position="33"/>
        <end position="138"/>
    </location>
</feature>
<reference evidence="5 6" key="1">
    <citation type="submission" date="2022-08" db="EMBL/GenBank/DDBJ databases">
        <title>Reclassification of Massilia species as members of the genera Telluria, Duganella, Pseudoduganella, Mokoshia gen. nov. and Zemynaea gen. nov. using orthogonal and non-orthogonal genome-based approaches.</title>
        <authorList>
            <person name="Bowman J.P."/>
        </authorList>
    </citation>
    <scope>NUCLEOTIDE SEQUENCE [LARGE SCALE GENOMIC DNA]</scope>
    <source>
        <strain evidence="5 6">LMG 28164</strain>
    </source>
</reference>
<evidence type="ECO:0000313" key="5">
    <source>
        <dbReference type="EMBL" id="MCS0590304.1"/>
    </source>
</evidence>
<comment type="caution">
    <text evidence="5">The sequence shown here is derived from an EMBL/GenBank/DDBJ whole genome shotgun (WGS) entry which is preliminary data.</text>
</comment>
<dbReference type="Gene3D" id="2.60.120.10">
    <property type="entry name" value="Jelly Rolls"/>
    <property type="match status" value="2"/>
</dbReference>
<dbReference type="Pfam" id="PF05726">
    <property type="entry name" value="Pirin_C"/>
    <property type="match status" value="1"/>
</dbReference>
<accession>A0ABT2A810</accession>
<dbReference type="CDD" id="cd02909">
    <property type="entry name" value="cupin_pirin_N"/>
    <property type="match status" value="1"/>
</dbReference>
<dbReference type="InterPro" id="IPR008778">
    <property type="entry name" value="Pirin_C_dom"/>
</dbReference>
<dbReference type="PANTHER" id="PTHR13903:SF8">
    <property type="entry name" value="PIRIN"/>
    <property type="match status" value="1"/>
</dbReference>
<evidence type="ECO:0000313" key="6">
    <source>
        <dbReference type="Proteomes" id="UP001205560"/>
    </source>
</evidence>
<dbReference type="InterPro" id="IPR012093">
    <property type="entry name" value="Pirin"/>
</dbReference>
<evidence type="ECO:0000256" key="1">
    <source>
        <dbReference type="ARBA" id="ARBA00008416"/>
    </source>
</evidence>
<dbReference type="InterPro" id="IPR014710">
    <property type="entry name" value="RmlC-like_jellyroll"/>
</dbReference>